<protein>
    <submittedName>
        <fullName evidence="1">Uncharacterized protein</fullName>
    </submittedName>
</protein>
<dbReference type="Proteomes" id="UP000261380">
    <property type="component" value="Unplaced"/>
</dbReference>
<dbReference type="STRING" id="32473.ENSXCOP00000010656"/>
<organism evidence="1 2">
    <name type="scientific">Xiphophorus couchianus</name>
    <name type="common">Monterrey platyfish</name>
    <dbReference type="NCBI Taxonomy" id="32473"/>
    <lineage>
        <taxon>Eukaryota</taxon>
        <taxon>Metazoa</taxon>
        <taxon>Chordata</taxon>
        <taxon>Craniata</taxon>
        <taxon>Vertebrata</taxon>
        <taxon>Euteleostomi</taxon>
        <taxon>Actinopterygii</taxon>
        <taxon>Neopterygii</taxon>
        <taxon>Teleostei</taxon>
        <taxon>Neoteleostei</taxon>
        <taxon>Acanthomorphata</taxon>
        <taxon>Ovalentaria</taxon>
        <taxon>Atherinomorphae</taxon>
        <taxon>Cyprinodontiformes</taxon>
        <taxon>Poeciliidae</taxon>
        <taxon>Poeciliinae</taxon>
        <taxon>Xiphophorus</taxon>
    </lineage>
</organism>
<name>A0A3B5LMA6_9TELE</name>
<dbReference type="Ensembl" id="ENSXCOT00000010780.1">
    <property type="protein sequence ID" value="ENSXCOP00000010656.1"/>
    <property type="gene ID" value="ENSXCOG00000008055.1"/>
</dbReference>
<dbReference type="AlphaFoldDB" id="A0A3B5LMA6"/>
<sequence>STPSEGGHVGNGQSICLPSPPLVRPPPSLPWKHTTLLFLWKCFPQVRQGKGFSPVCVRMWTFRLPRWQKLLPQTRQGKGFSPVWILMWTMRLKCLRKLRPQLTQVNGFPPACSRRCLVRLPFWLNKGFSPVIHEKGFSTL</sequence>
<proteinExistence type="predicted"/>
<keyword evidence="2" id="KW-1185">Reference proteome</keyword>
<reference evidence="1" key="1">
    <citation type="submission" date="2025-08" db="UniProtKB">
        <authorList>
            <consortium name="Ensembl"/>
        </authorList>
    </citation>
    <scope>IDENTIFICATION</scope>
</reference>
<accession>A0A3B5LMA6</accession>
<evidence type="ECO:0000313" key="1">
    <source>
        <dbReference type="Ensembl" id="ENSXCOP00000010656.1"/>
    </source>
</evidence>
<evidence type="ECO:0000313" key="2">
    <source>
        <dbReference type="Proteomes" id="UP000261380"/>
    </source>
</evidence>
<dbReference type="GeneTree" id="ENSGT01030000236756"/>
<reference evidence="1" key="2">
    <citation type="submission" date="2025-09" db="UniProtKB">
        <authorList>
            <consortium name="Ensembl"/>
        </authorList>
    </citation>
    <scope>IDENTIFICATION</scope>
</reference>